<feature type="transmembrane region" description="Helical" evidence="3">
    <location>
        <begin position="68"/>
        <end position="91"/>
    </location>
</feature>
<dbReference type="Gene3D" id="3.40.50.300">
    <property type="entry name" value="P-loop containing nucleotide triphosphate hydrolases"/>
    <property type="match status" value="2"/>
</dbReference>
<keyword evidence="5" id="KW-1185">Reference proteome</keyword>
<keyword evidence="3" id="KW-0812">Transmembrane</keyword>
<evidence type="ECO:0000313" key="4">
    <source>
        <dbReference type="EMBL" id="GGK80526.1"/>
    </source>
</evidence>
<keyword evidence="1" id="KW-0175">Coiled coil</keyword>
<accession>A0A8J3BV91</accession>
<feature type="region of interest" description="Disordered" evidence="2">
    <location>
        <begin position="414"/>
        <end position="516"/>
    </location>
</feature>
<feature type="compositionally biased region" description="Polar residues" evidence="2">
    <location>
        <begin position="444"/>
        <end position="453"/>
    </location>
</feature>
<keyword evidence="3" id="KW-1133">Transmembrane helix</keyword>
<proteinExistence type="predicted"/>
<evidence type="ECO:0000256" key="1">
    <source>
        <dbReference type="SAM" id="Coils"/>
    </source>
</evidence>
<gene>
    <name evidence="4" type="ORF">GCM10012284_13040</name>
</gene>
<protein>
    <recommendedName>
        <fullName evidence="6">Chain length determinant protein</fullName>
    </recommendedName>
</protein>
<dbReference type="PANTHER" id="PTHR32309">
    <property type="entry name" value="TYROSINE-PROTEIN KINASE"/>
    <property type="match status" value="1"/>
</dbReference>
<dbReference type="PANTHER" id="PTHR32309:SF31">
    <property type="entry name" value="CAPSULAR EXOPOLYSACCHARIDE FAMILY"/>
    <property type="match status" value="1"/>
</dbReference>
<reference evidence="4" key="1">
    <citation type="journal article" date="2014" name="Int. J. Syst. Evol. Microbiol.">
        <title>Complete genome sequence of Corynebacterium casei LMG S-19264T (=DSM 44701T), isolated from a smear-ripened cheese.</title>
        <authorList>
            <consortium name="US DOE Joint Genome Institute (JGI-PGF)"/>
            <person name="Walter F."/>
            <person name="Albersmeier A."/>
            <person name="Kalinowski J."/>
            <person name="Ruckert C."/>
        </authorList>
    </citation>
    <scope>NUCLEOTIDE SEQUENCE</scope>
    <source>
        <strain evidence="4">CGMCC 4.7299</strain>
    </source>
</reference>
<dbReference type="InterPro" id="IPR050445">
    <property type="entry name" value="Bact_polysacc_biosynth/exp"/>
</dbReference>
<keyword evidence="3" id="KW-0472">Membrane</keyword>
<evidence type="ECO:0008006" key="6">
    <source>
        <dbReference type="Google" id="ProtNLM"/>
    </source>
</evidence>
<reference evidence="4" key="2">
    <citation type="submission" date="2020-09" db="EMBL/GenBank/DDBJ databases">
        <authorList>
            <person name="Sun Q."/>
            <person name="Zhou Y."/>
        </authorList>
    </citation>
    <scope>NUCLEOTIDE SEQUENCE</scope>
    <source>
        <strain evidence="4">CGMCC 4.7299</strain>
    </source>
</reference>
<feature type="region of interest" description="Disordered" evidence="2">
    <location>
        <begin position="1"/>
        <end position="35"/>
    </location>
</feature>
<feature type="coiled-coil region" evidence="1">
    <location>
        <begin position="236"/>
        <end position="263"/>
    </location>
</feature>
<sequence>MDSRRRRPVAGCPEAGASGGRRAPAKDNDAISPGENLRMDVTDSLAAGRQRVIGFADVVRIPMRRWRLVLAVTGAVLLATLAYLLFFPATYTATTVVVLRPVVTDPFTYPSSGADRVINMTAETGVATGNQVIDTTARALGRDADDVRDALSVEVPSGGQVLRFMYADSTAVSAVTGANAAAETYLRVRESDYQQQRESLLRSYDSTMQQVTDQRKTAQKGLPGSGAGSSSTTPRTQAMLDQVSALNDQIAELANQRAKIASADLTPGVVTAAAREPVPSSHDAALLFIAGALLGGALLGTITAHAREAMDRRVRSTEQAADLTAAPALGVVRSARQNHGDTAASDARYVSLAVLRWAQRHPGRPLVVLSERDDEGRTMVSGNLAAALAEAGQHVRLAALPDRHDELRRILFAAQTRTPPRHGPAQGPGSRPKPWPATEAATETRINGSSHGSTVHRGTVASAGGASGTYGEARLRVGPDSDPDATVVMEAPPRQPPVLSPPEPEPPRRPGDGAVPIGDGEVLLCDLDETSGDGTVLVDAPPSATDARGVRAALSGEVLLVVARDRTRHRDLTRLIERLRSAGVRTAGFVLTGGRHA</sequence>
<organism evidence="4 5">
    <name type="scientific">Mangrovihabitans endophyticus</name>
    <dbReference type="NCBI Taxonomy" id="1751298"/>
    <lineage>
        <taxon>Bacteria</taxon>
        <taxon>Bacillati</taxon>
        <taxon>Actinomycetota</taxon>
        <taxon>Actinomycetes</taxon>
        <taxon>Micromonosporales</taxon>
        <taxon>Micromonosporaceae</taxon>
        <taxon>Mangrovihabitans</taxon>
    </lineage>
</organism>
<evidence type="ECO:0000313" key="5">
    <source>
        <dbReference type="Proteomes" id="UP000656042"/>
    </source>
</evidence>
<dbReference type="EMBL" id="BMMX01000003">
    <property type="protein sequence ID" value="GGK80526.1"/>
    <property type="molecule type" value="Genomic_DNA"/>
</dbReference>
<evidence type="ECO:0000256" key="2">
    <source>
        <dbReference type="SAM" id="MobiDB-lite"/>
    </source>
</evidence>
<dbReference type="InterPro" id="IPR027417">
    <property type="entry name" value="P-loop_NTPase"/>
</dbReference>
<name>A0A8J3BV91_9ACTN</name>
<evidence type="ECO:0000256" key="3">
    <source>
        <dbReference type="SAM" id="Phobius"/>
    </source>
</evidence>
<feature type="compositionally biased region" description="Pro residues" evidence="2">
    <location>
        <begin position="493"/>
        <end position="504"/>
    </location>
</feature>
<dbReference type="AlphaFoldDB" id="A0A8J3BV91"/>
<feature type="region of interest" description="Disordered" evidence="2">
    <location>
        <begin position="206"/>
        <end position="235"/>
    </location>
</feature>
<dbReference type="Proteomes" id="UP000656042">
    <property type="component" value="Unassembled WGS sequence"/>
</dbReference>
<comment type="caution">
    <text evidence="4">The sequence shown here is derived from an EMBL/GenBank/DDBJ whole genome shotgun (WGS) entry which is preliminary data.</text>
</comment>